<evidence type="ECO:0000259" key="5">
    <source>
        <dbReference type="PROSITE" id="PS50888"/>
    </source>
</evidence>
<dbReference type="GO" id="GO:0046983">
    <property type="term" value="F:protein dimerization activity"/>
    <property type="evidence" value="ECO:0007669"/>
    <property type="project" value="InterPro"/>
</dbReference>
<dbReference type="SMART" id="SM00353">
    <property type="entry name" value="HLH"/>
    <property type="match status" value="1"/>
</dbReference>
<dbReference type="InterPro" id="IPR039704">
    <property type="entry name" value="Myogenic_factor"/>
</dbReference>
<keyword evidence="2" id="KW-0238">DNA-binding</keyword>
<dbReference type="CDD" id="cd19699">
    <property type="entry name" value="bHLH_TS_dMYOD_like"/>
    <property type="match status" value="1"/>
</dbReference>
<organism evidence="6">
    <name type="scientific">Photinus pyralis</name>
    <name type="common">Common eastern firefly</name>
    <name type="synonym">Lampyris pyralis</name>
    <dbReference type="NCBI Taxonomy" id="7054"/>
    <lineage>
        <taxon>Eukaryota</taxon>
        <taxon>Metazoa</taxon>
        <taxon>Ecdysozoa</taxon>
        <taxon>Arthropoda</taxon>
        <taxon>Hexapoda</taxon>
        <taxon>Insecta</taxon>
        <taxon>Pterygota</taxon>
        <taxon>Neoptera</taxon>
        <taxon>Endopterygota</taxon>
        <taxon>Coleoptera</taxon>
        <taxon>Polyphaga</taxon>
        <taxon>Elateriformia</taxon>
        <taxon>Elateroidea</taxon>
        <taxon>Lampyridae</taxon>
        <taxon>Lampyrinae</taxon>
        <taxon>Photinus</taxon>
    </lineage>
</organism>
<sequence length="320" mass="35874">MCPSRFQKSQVFSFQFNKKTRARQCSVSIVGCLRICRGTIKALLELPAVYSVSGRSSSDGNTMNVNFEPVANYVSRTSSYGAKLREKSLYAGVAPFFSGGEHRLKNAQTDYNANFFKCFESTKKRPGEKSKTAKRGGDEYDSADSSVDSDDEKELNHIFEPQSGNCGPRKCLTWACKACKKKTVTIDRRKAATLRERRRLRKVNEAFELLKRRSCNNPGQRLPKVEILRSAIEYIEYLEEVLQGSKGGSDPSSNPSTNSDYLNDHPQGYYNEKLHQFSEPLNKFSSANNFDLVSATSSLDCLNLIVQSIANPKIHEGEVL</sequence>
<dbReference type="InterPro" id="IPR036638">
    <property type="entry name" value="HLH_DNA-bd_sf"/>
</dbReference>
<accession>A0A1Y1L2C7</accession>
<dbReference type="SMART" id="SM00520">
    <property type="entry name" value="BASIC"/>
    <property type="match status" value="1"/>
</dbReference>
<dbReference type="GO" id="GO:0000981">
    <property type="term" value="F:DNA-binding transcription factor activity, RNA polymerase II-specific"/>
    <property type="evidence" value="ECO:0007669"/>
    <property type="project" value="TreeGrafter"/>
</dbReference>
<dbReference type="SUPFAM" id="SSF47459">
    <property type="entry name" value="HLH, helix-loop-helix DNA-binding domain"/>
    <property type="match status" value="1"/>
</dbReference>
<dbReference type="Pfam" id="PF01586">
    <property type="entry name" value="Basic"/>
    <property type="match status" value="1"/>
</dbReference>
<dbReference type="PROSITE" id="PS50888">
    <property type="entry name" value="BHLH"/>
    <property type="match status" value="1"/>
</dbReference>
<comment type="subcellular location">
    <subcellularLocation>
        <location evidence="1">Nucleus</location>
    </subcellularLocation>
</comment>
<evidence type="ECO:0000256" key="3">
    <source>
        <dbReference type="ARBA" id="ARBA00023242"/>
    </source>
</evidence>
<dbReference type="FunFam" id="4.10.280.10:FF:000005">
    <property type="entry name" value="Myogenic factor"/>
    <property type="match status" value="1"/>
</dbReference>
<keyword evidence="3" id="KW-0539">Nucleus</keyword>
<dbReference type="PANTHER" id="PTHR11534">
    <property type="entry name" value="MYOGENIC FACTOR"/>
    <property type="match status" value="1"/>
</dbReference>
<feature type="region of interest" description="Disordered" evidence="4">
    <location>
        <begin position="126"/>
        <end position="153"/>
    </location>
</feature>
<evidence type="ECO:0000256" key="4">
    <source>
        <dbReference type="SAM" id="MobiDB-lite"/>
    </source>
</evidence>
<proteinExistence type="predicted"/>
<dbReference type="Pfam" id="PF00010">
    <property type="entry name" value="HLH"/>
    <property type="match status" value="1"/>
</dbReference>
<dbReference type="GO" id="GO:0000978">
    <property type="term" value="F:RNA polymerase II cis-regulatory region sequence-specific DNA binding"/>
    <property type="evidence" value="ECO:0007669"/>
    <property type="project" value="TreeGrafter"/>
</dbReference>
<feature type="compositionally biased region" description="Basic and acidic residues" evidence="4">
    <location>
        <begin position="126"/>
        <end position="138"/>
    </location>
</feature>
<feature type="compositionally biased region" description="Low complexity" evidence="4">
    <location>
        <begin position="248"/>
        <end position="260"/>
    </location>
</feature>
<dbReference type="InterPro" id="IPR011598">
    <property type="entry name" value="bHLH_dom"/>
</dbReference>
<dbReference type="GO" id="GO:0045663">
    <property type="term" value="P:positive regulation of myoblast differentiation"/>
    <property type="evidence" value="ECO:0007669"/>
    <property type="project" value="TreeGrafter"/>
</dbReference>
<evidence type="ECO:0000256" key="2">
    <source>
        <dbReference type="ARBA" id="ARBA00023125"/>
    </source>
</evidence>
<feature type="compositionally biased region" description="Acidic residues" evidence="4">
    <location>
        <begin position="139"/>
        <end position="153"/>
    </location>
</feature>
<reference evidence="6" key="1">
    <citation type="journal article" date="2016" name="Sci. Rep.">
        <title>Molecular characterization of firefly nuptial gifts: a multi-omics approach sheds light on postcopulatory sexual selection.</title>
        <authorList>
            <person name="Al-Wathiqui N."/>
            <person name="Fallon T.R."/>
            <person name="South A."/>
            <person name="Weng J.K."/>
            <person name="Lewis S.M."/>
        </authorList>
    </citation>
    <scope>NUCLEOTIDE SEQUENCE</scope>
</reference>
<evidence type="ECO:0000313" key="6">
    <source>
        <dbReference type="EMBL" id="JAV67833.1"/>
    </source>
</evidence>
<dbReference type="PANTHER" id="PTHR11534:SF9">
    <property type="entry name" value="MYOGENIC-DETERMINATION PROTEIN"/>
    <property type="match status" value="1"/>
</dbReference>
<protein>
    <recommendedName>
        <fullName evidence="5">BHLH domain-containing protein</fullName>
    </recommendedName>
</protein>
<feature type="domain" description="BHLH" evidence="5">
    <location>
        <begin position="187"/>
        <end position="238"/>
    </location>
</feature>
<dbReference type="GO" id="GO:0007517">
    <property type="term" value="P:muscle organ development"/>
    <property type="evidence" value="ECO:0007669"/>
    <property type="project" value="InterPro"/>
</dbReference>
<dbReference type="InterPro" id="IPR002546">
    <property type="entry name" value="MyoD_N"/>
</dbReference>
<dbReference type="GO" id="GO:0005634">
    <property type="term" value="C:nucleus"/>
    <property type="evidence" value="ECO:0007669"/>
    <property type="project" value="UniProtKB-SubCell"/>
</dbReference>
<dbReference type="AlphaFoldDB" id="A0A1Y1L2C7"/>
<name>A0A1Y1L2C7_PHOPY</name>
<feature type="region of interest" description="Disordered" evidence="4">
    <location>
        <begin position="245"/>
        <end position="265"/>
    </location>
</feature>
<evidence type="ECO:0000256" key="1">
    <source>
        <dbReference type="ARBA" id="ARBA00004123"/>
    </source>
</evidence>
<dbReference type="EMBL" id="GEZM01066526">
    <property type="protein sequence ID" value="JAV67833.1"/>
    <property type="molecule type" value="Transcribed_RNA"/>
</dbReference>
<dbReference type="Gene3D" id="4.10.280.10">
    <property type="entry name" value="Helix-loop-helix DNA-binding domain"/>
    <property type="match status" value="1"/>
</dbReference>